<name>M4BFW2_HYAAE</name>
<accession>M4BFW2</accession>
<dbReference type="AlphaFoldDB" id="M4BFW2"/>
<dbReference type="InParanoid" id="M4BFW2"/>
<protein>
    <submittedName>
        <fullName evidence="1">Uncharacterized protein</fullName>
    </submittedName>
</protein>
<dbReference type="EMBL" id="JH598219">
    <property type="status" value="NOT_ANNOTATED_CDS"/>
    <property type="molecule type" value="Genomic_DNA"/>
</dbReference>
<reference evidence="2" key="1">
    <citation type="journal article" date="2010" name="Science">
        <title>Signatures of adaptation to obligate biotrophy in the Hyaloperonospora arabidopsidis genome.</title>
        <authorList>
            <person name="Baxter L."/>
            <person name="Tripathy S."/>
            <person name="Ishaque N."/>
            <person name="Boot N."/>
            <person name="Cabral A."/>
            <person name="Kemen E."/>
            <person name="Thines M."/>
            <person name="Ah-Fong A."/>
            <person name="Anderson R."/>
            <person name="Badejoko W."/>
            <person name="Bittner-Eddy P."/>
            <person name="Boore J.L."/>
            <person name="Chibucos M.C."/>
            <person name="Coates M."/>
            <person name="Dehal P."/>
            <person name="Delehaunty K."/>
            <person name="Dong S."/>
            <person name="Downton P."/>
            <person name="Dumas B."/>
            <person name="Fabro G."/>
            <person name="Fronick C."/>
            <person name="Fuerstenberg S.I."/>
            <person name="Fulton L."/>
            <person name="Gaulin E."/>
            <person name="Govers F."/>
            <person name="Hughes L."/>
            <person name="Humphray S."/>
            <person name="Jiang R.H."/>
            <person name="Judelson H."/>
            <person name="Kamoun S."/>
            <person name="Kyung K."/>
            <person name="Meijer H."/>
            <person name="Minx P."/>
            <person name="Morris P."/>
            <person name="Nelson J."/>
            <person name="Phuntumart V."/>
            <person name="Qutob D."/>
            <person name="Rehmany A."/>
            <person name="Rougon-Cardoso A."/>
            <person name="Ryden P."/>
            <person name="Torto-Alalibo T."/>
            <person name="Studholme D."/>
            <person name="Wang Y."/>
            <person name="Win J."/>
            <person name="Wood J."/>
            <person name="Clifton S.W."/>
            <person name="Rogers J."/>
            <person name="Van den Ackerveken G."/>
            <person name="Jones J.D."/>
            <person name="McDowell J.M."/>
            <person name="Beynon J."/>
            <person name="Tyler B.M."/>
        </authorList>
    </citation>
    <scope>NUCLEOTIDE SEQUENCE [LARGE SCALE GENOMIC DNA]</scope>
    <source>
        <strain evidence="2">Emoy2</strain>
    </source>
</reference>
<dbReference type="EnsemblProtists" id="HpaT805182">
    <property type="protein sequence ID" value="HpaP805182"/>
    <property type="gene ID" value="HpaG805182"/>
</dbReference>
<organism evidence="1 2">
    <name type="scientific">Hyaloperonospora arabidopsidis (strain Emoy2)</name>
    <name type="common">Downy mildew agent</name>
    <name type="synonym">Peronospora arabidopsidis</name>
    <dbReference type="NCBI Taxonomy" id="559515"/>
    <lineage>
        <taxon>Eukaryota</taxon>
        <taxon>Sar</taxon>
        <taxon>Stramenopiles</taxon>
        <taxon>Oomycota</taxon>
        <taxon>Peronosporomycetes</taxon>
        <taxon>Peronosporales</taxon>
        <taxon>Peronosporaceae</taxon>
        <taxon>Hyaloperonospora</taxon>
    </lineage>
</organism>
<proteinExistence type="predicted"/>
<keyword evidence="2" id="KW-1185">Reference proteome</keyword>
<sequence>MLAASIRRIHAVRHAPKSLVRRMLTTKTGLNSPAQPYVPRHAKVLVEVRVPEY</sequence>
<dbReference type="HOGENOM" id="CLU_3072787_0_0_1"/>
<dbReference type="Proteomes" id="UP000011713">
    <property type="component" value="Unassembled WGS sequence"/>
</dbReference>
<dbReference type="VEuPathDB" id="FungiDB:HpaG805182"/>
<evidence type="ECO:0000313" key="2">
    <source>
        <dbReference type="Proteomes" id="UP000011713"/>
    </source>
</evidence>
<evidence type="ECO:0000313" key="1">
    <source>
        <dbReference type="EnsemblProtists" id="HpaP805182"/>
    </source>
</evidence>
<reference evidence="1" key="2">
    <citation type="submission" date="2015-06" db="UniProtKB">
        <authorList>
            <consortium name="EnsemblProtists"/>
        </authorList>
    </citation>
    <scope>IDENTIFICATION</scope>
    <source>
        <strain evidence="1">Emoy2</strain>
    </source>
</reference>